<dbReference type="PANTHER" id="PTHR36305">
    <property type="entry name" value="PHOSPHATIDYLGLYCEROPHOSPHATASE A"/>
    <property type="match status" value="1"/>
</dbReference>
<comment type="caution">
    <text evidence="3">The sequence shown here is derived from an EMBL/GenBank/DDBJ whole genome shotgun (WGS) entry which is preliminary data.</text>
</comment>
<keyword evidence="1" id="KW-1133">Transmembrane helix</keyword>
<feature type="transmembrane region" description="Helical" evidence="1">
    <location>
        <begin position="54"/>
        <end position="71"/>
    </location>
</feature>
<gene>
    <name evidence="3" type="ORF">E3J59_05635</name>
</gene>
<dbReference type="GO" id="GO:0006629">
    <property type="term" value="P:lipid metabolic process"/>
    <property type="evidence" value="ECO:0007669"/>
    <property type="project" value="InterPro"/>
</dbReference>
<evidence type="ECO:0000313" key="4">
    <source>
        <dbReference type="Proteomes" id="UP000320679"/>
    </source>
</evidence>
<dbReference type="EMBL" id="SOJK01000236">
    <property type="protein sequence ID" value="TET44055.1"/>
    <property type="molecule type" value="Genomic_DNA"/>
</dbReference>
<evidence type="ECO:0000256" key="1">
    <source>
        <dbReference type="SAM" id="Phobius"/>
    </source>
</evidence>
<dbReference type="GO" id="GO:0008962">
    <property type="term" value="F:phosphatidylglycerophosphatase activity"/>
    <property type="evidence" value="ECO:0007669"/>
    <property type="project" value="InterPro"/>
</dbReference>
<feature type="transmembrane region" description="Helical" evidence="1">
    <location>
        <begin position="78"/>
        <end position="97"/>
    </location>
</feature>
<reference evidence="3 4" key="1">
    <citation type="submission" date="2019-03" db="EMBL/GenBank/DDBJ databases">
        <title>Metabolic potential of uncultured bacteria and archaea associated with petroleum seepage in deep-sea sediments.</title>
        <authorList>
            <person name="Dong X."/>
            <person name="Hubert C."/>
        </authorList>
    </citation>
    <scope>NUCLEOTIDE SEQUENCE [LARGE SCALE GENOMIC DNA]</scope>
    <source>
        <strain evidence="3">E29_bin78</strain>
    </source>
</reference>
<evidence type="ECO:0000313" key="3">
    <source>
        <dbReference type="EMBL" id="TET44055.1"/>
    </source>
</evidence>
<sequence>MLADRGGKFWLHGSSCDSGSCFRSSILSSPQETTHLRKLHILLATGLGIGNLPLARGTLATLAAVILYLVFRKIFPQPLYYGIMLVVFNGLAIWISGRCEEYLGKKDNSAIVIDEMGGFLVAMFLVPFSLRFLILGFILFRAFDILKPFRIDRIESLPGGWGVVGDDVAAGILTNILLHVSRSMFGW</sequence>
<keyword evidence="1" id="KW-0812">Transmembrane</keyword>
<dbReference type="SUPFAM" id="SSF101307">
    <property type="entry name" value="YutG-like"/>
    <property type="match status" value="1"/>
</dbReference>
<dbReference type="Proteomes" id="UP000320679">
    <property type="component" value="Unassembled WGS sequence"/>
</dbReference>
<keyword evidence="1" id="KW-0472">Membrane</keyword>
<dbReference type="CDD" id="cd06971">
    <property type="entry name" value="PgpA"/>
    <property type="match status" value="1"/>
</dbReference>
<accession>A0A523UNP0</accession>
<dbReference type="InterPro" id="IPR026037">
    <property type="entry name" value="PgpA"/>
</dbReference>
<organism evidence="3 4">
    <name type="scientific">Aerophobetes bacterium</name>
    <dbReference type="NCBI Taxonomy" id="2030807"/>
    <lineage>
        <taxon>Bacteria</taxon>
        <taxon>Candidatus Aerophobota</taxon>
    </lineage>
</organism>
<dbReference type="InterPro" id="IPR007686">
    <property type="entry name" value="YutG/PgpA"/>
</dbReference>
<dbReference type="InterPro" id="IPR036681">
    <property type="entry name" value="PgpA-like_sf"/>
</dbReference>
<evidence type="ECO:0000259" key="2">
    <source>
        <dbReference type="Pfam" id="PF04608"/>
    </source>
</evidence>
<protein>
    <submittedName>
        <fullName evidence="3">Phosphatidylglycerophosphatase A</fullName>
    </submittedName>
</protein>
<feature type="domain" description="YutG/PgpA" evidence="2">
    <location>
        <begin position="43"/>
        <end position="180"/>
    </location>
</feature>
<dbReference type="AlphaFoldDB" id="A0A523UNP0"/>
<dbReference type="Pfam" id="PF04608">
    <property type="entry name" value="PgpA"/>
    <property type="match status" value="1"/>
</dbReference>
<proteinExistence type="predicted"/>
<dbReference type="PANTHER" id="PTHR36305:SF1">
    <property type="entry name" value="PHOSPHATIDYLGLYCEROPHOSPHATASE A"/>
    <property type="match status" value="1"/>
</dbReference>
<name>A0A523UNP0_UNCAE</name>
<feature type="transmembrane region" description="Helical" evidence="1">
    <location>
        <begin position="117"/>
        <end position="140"/>
    </location>
</feature>